<proteinExistence type="predicted"/>
<reference evidence="2" key="1">
    <citation type="submission" date="2021-02" db="EMBL/GenBank/DDBJ databases">
        <authorList>
            <person name="Dougan E. K."/>
            <person name="Rhodes N."/>
            <person name="Thang M."/>
            <person name="Chan C."/>
        </authorList>
    </citation>
    <scope>NUCLEOTIDE SEQUENCE</scope>
</reference>
<evidence type="ECO:0000313" key="3">
    <source>
        <dbReference type="Proteomes" id="UP000654075"/>
    </source>
</evidence>
<evidence type="ECO:0000313" key="2">
    <source>
        <dbReference type="EMBL" id="CAE8628913.1"/>
    </source>
</evidence>
<organism evidence="2 3">
    <name type="scientific">Polarella glacialis</name>
    <name type="common">Dinoflagellate</name>
    <dbReference type="NCBI Taxonomy" id="89957"/>
    <lineage>
        <taxon>Eukaryota</taxon>
        <taxon>Sar</taxon>
        <taxon>Alveolata</taxon>
        <taxon>Dinophyceae</taxon>
        <taxon>Suessiales</taxon>
        <taxon>Suessiaceae</taxon>
        <taxon>Polarella</taxon>
    </lineage>
</organism>
<dbReference type="SUPFAM" id="SSF48452">
    <property type="entry name" value="TPR-like"/>
    <property type="match status" value="1"/>
</dbReference>
<keyword evidence="3" id="KW-1185">Reference proteome</keyword>
<dbReference type="AlphaFoldDB" id="A0A813GU23"/>
<dbReference type="EMBL" id="CAJNNV010029537">
    <property type="protein sequence ID" value="CAE8628913.1"/>
    <property type="molecule type" value="Genomic_DNA"/>
</dbReference>
<dbReference type="Proteomes" id="UP000654075">
    <property type="component" value="Unassembled WGS sequence"/>
</dbReference>
<evidence type="ECO:0000256" key="1">
    <source>
        <dbReference type="SAM" id="Coils"/>
    </source>
</evidence>
<feature type="non-terminal residue" evidence="2">
    <location>
        <position position="1"/>
    </location>
</feature>
<gene>
    <name evidence="2" type="ORF">PGLA1383_LOCUS45512</name>
</gene>
<comment type="caution">
    <text evidence="2">The sequence shown here is derived from an EMBL/GenBank/DDBJ whole genome shotgun (WGS) entry which is preliminary data.</text>
</comment>
<keyword evidence="1" id="KW-0175">Coiled coil</keyword>
<protein>
    <submittedName>
        <fullName evidence="2">Uncharacterized protein</fullName>
    </submittedName>
</protein>
<sequence>PFQAQPEEPFPRCPQARQAMSAAFPEMGDRSGVCDFRQEQSLLRKAADAEAQFRNIIEGKRASTAEKHLELQEKLSAAEEVLRREKDAVLEFQSEEQEDLGEEGDASLSAAVASSAAEALRKAEEALDLYRRCGDVNGALWARHQAILAQIQAESPEEALRTARRQLASARRSGDQRCEVMMLLAEAEVLASLDEQRQALASAQEAISISRQVVDPSLECYALYKVCFDAHLQLRQEDEALDVLMEAWEIRRGLRSSGDESSRRVAAKAAETVARACQLSAPGVAEEAARDAVSLYQALGDRRGEAAALSLTAQLHLARGAYRE</sequence>
<accession>A0A813GU23</accession>
<dbReference type="Gene3D" id="1.25.40.10">
    <property type="entry name" value="Tetratricopeptide repeat domain"/>
    <property type="match status" value="1"/>
</dbReference>
<dbReference type="InterPro" id="IPR011990">
    <property type="entry name" value="TPR-like_helical_dom_sf"/>
</dbReference>
<feature type="coiled-coil region" evidence="1">
    <location>
        <begin position="68"/>
        <end position="95"/>
    </location>
</feature>
<feature type="non-terminal residue" evidence="2">
    <location>
        <position position="324"/>
    </location>
</feature>
<name>A0A813GU23_POLGL</name>